<dbReference type="OrthoDB" id="5086884at2759"/>
<evidence type="ECO:0000313" key="2">
    <source>
        <dbReference type="EMBL" id="OXV05998.1"/>
    </source>
</evidence>
<comment type="caution">
    <text evidence="2">The sequence shown here is derived from an EMBL/GenBank/DDBJ whole genome shotgun (WGS) entry which is preliminary data.</text>
</comment>
<reference evidence="2 3" key="1">
    <citation type="journal article" date="2015" name="Environ. Microbiol.">
        <title>Metagenome sequence of Elaphomyces granulatus from sporocarp tissue reveals Ascomycota ectomycorrhizal fingerprints of genome expansion and a Proteobacteria-rich microbiome.</title>
        <authorList>
            <person name="Quandt C.A."/>
            <person name="Kohler A."/>
            <person name="Hesse C.N."/>
            <person name="Sharpton T.J."/>
            <person name="Martin F."/>
            <person name="Spatafora J.W."/>
        </authorList>
    </citation>
    <scope>NUCLEOTIDE SEQUENCE [LARGE SCALE GENOMIC DNA]</scope>
    <source>
        <strain evidence="2 3">OSC145934</strain>
    </source>
</reference>
<keyword evidence="1" id="KW-0812">Transmembrane</keyword>
<keyword evidence="1" id="KW-0472">Membrane</keyword>
<accession>A0A232LPQ4</accession>
<organism evidence="2 3">
    <name type="scientific">Elaphomyces granulatus</name>
    <dbReference type="NCBI Taxonomy" id="519963"/>
    <lineage>
        <taxon>Eukaryota</taxon>
        <taxon>Fungi</taxon>
        <taxon>Dikarya</taxon>
        <taxon>Ascomycota</taxon>
        <taxon>Pezizomycotina</taxon>
        <taxon>Eurotiomycetes</taxon>
        <taxon>Eurotiomycetidae</taxon>
        <taxon>Eurotiales</taxon>
        <taxon>Elaphomycetaceae</taxon>
        <taxon>Elaphomyces</taxon>
    </lineage>
</organism>
<keyword evidence="1" id="KW-1133">Transmembrane helix</keyword>
<name>A0A232LPQ4_9EURO</name>
<dbReference type="Proteomes" id="UP000243515">
    <property type="component" value="Unassembled WGS sequence"/>
</dbReference>
<feature type="transmembrane region" description="Helical" evidence="1">
    <location>
        <begin position="29"/>
        <end position="49"/>
    </location>
</feature>
<keyword evidence="3" id="KW-1185">Reference proteome</keyword>
<dbReference type="AlphaFoldDB" id="A0A232LPQ4"/>
<evidence type="ECO:0000256" key="1">
    <source>
        <dbReference type="SAM" id="Phobius"/>
    </source>
</evidence>
<evidence type="ECO:0000313" key="3">
    <source>
        <dbReference type="Proteomes" id="UP000243515"/>
    </source>
</evidence>
<sequence length="55" mass="5936">MAEITYVIDAKEKKQPGKFGKGGAYAQAYGLYFSSFAGGAVIGPIWAGFMEQREV</sequence>
<evidence type="ECO:0008006" key="4">
    <source>
        <dbReference type="Google" id="ProtNLM"/>
    </source>
</evidence>
<proteinExistence type="predicted"/>
<gene>
    <name evidence="2" type="ORF">Egran_06235</name>
</gene>
<protein>
    <recommendedName>
        <fullName evidence="4">Major facilitator superfamily (MFS) profile domain-containing protein</fullName>
    </recommendedName>
</protein>
<dbReference type="EMBL" id="NPHW01006234">
    <property type="protein sequence ID" value="OXV05998.1"/>
    <property type="molecule type" value="Genomic_DNA"/>
</dbReference>